<keyword evidence="1" id="KW-0249">Electron transport</keyword>
<keyword evidence="1" id="KW-0830">Ubiquinone</keyword>
<accession>A0A096XTW8</accession>
<dbReference type="PANTHER" id="PTHR33269:SF17">
    <property type="entry name" value="NADH-UBIQUINONE OXIDOREDUCTASE CHAIN 6"/>
    <property type="match status" value="1"/>
</dbReference>
<feature type="transmembrane region" description="Helical" evidence="1">
    <location>
        <begin position="36"/>
        <end position="57"/>
    </location>
</feature>
<comment type="function">
    <text evidence="1">Core subunit of the mitochondrial membrane respiratory chain NADH dehydrogenase (Complex I) which catalyzes electron transfer from NADH through the respiratory chain, using ubiquinone as an electron acceptor. Essential for the catalytic activity and assembly of complex I.</text>
</comment>
<keyword evidence="1" id="KW-0812">Transmembrane</keyword>
<dbReference type="InterPro" id="IPR001457">
    <property type="entry name" value="NADH_UbQ/plastoQ_OxRdtase_su6"/>
</dbReference>
<gene>
    <name evidence="2" type="primary">nad6</name>
</gene>
<name>A0A096XTW8_9EUKA</name>
<comment type="subcellular location">
    <subcellularLocation>
        <location evidence="1">Mitochondrion membrane</location>
        <topology evidence="1">Multi-pass membrane protein</topology>
    </subcellularLocation>
</comment>
<sequence>MVILSVNPIHSALFLILVFLNSALLVLLLDLEFLSIIFILIYIGAIMVLFLFIIMMLDIKQSVTYLNVQYYFFISSLFLILLTLEFLYFLSLDLIFVTPKIIFLSSFTYTNWFSLIFEASNIKCLGGYLYTYFSFFLVFVGLILLVAMVGAISLTIEKVPVGIKQQTLSKQVNVNPKSSLFYIQ</sequence>
<keyword evidence="1 2" id="KW-0496">Mitochondrion</keyword>
<evidence type="ECO:0000313" key="2">
    <source>
        <dbReference type="EMBL" id="AIK19921.1"/>
    </source>
</evidence>
<dbReference type="RefSeq" id="YP_009350050.1">
    <property type="nucleotide sequence ID" value="NC_034004.1"/>
</dbReference>
<geneLocation type="mitochondrion" evidence="2"/>
<comment type="similarity">
    <text evidence="1">Belongs to the complex I subunit 6 family.</text>
</comment>
<feature type="transmembrane region" description="Helical" evidence="1">
    <location>
        <begin position="12"/>
        <end position="29"/>
    </location>
</feature>
<keyword evidence="1" id="KW-0679">Respiratory chain</keyword>
<feature type="transmembrane region" description="Helical" evidence="1">
    <location>
        <begin position="129"/>
        <end position="156"/>
    </location>
</feature>
<dbReference type="GeneID" id="31086260"/>
<evidence type="ECO:0000256" key="1">
    <source>
        <dbReference type="RuleBase" id="RU004430"/>
    </source>
</evidence>
<keyword evidence="1" id="KW-0813">Transport</keyword>
<dbReference type="GO" id="GO:0031966">
    <property type="term" value="C:mitochondrial membrane"/>
    <property type="evidence" value="ECO:0007669"/>
    <property type="project" value="UniProtKB-SubCell"/>
</dbReference>
<reference evidence="2" key="1">
    <citation type="submission" date="2013-10" db="EMBL/GenBank/DDBJ databases">
        <authorList>
            <person name="Gutierrez P.A."/>
            <person name="Alzate J.F."/>
            <person name="Mauricio M."/>
        </authorList>
    </citation>
    <scope>NUCLEOTIDE SEQUENCE</scope>
</reference>
<dbReference type="PANTHER" id="PTHR33269">
    <property type="entry name" value="NADH-UBIQUINONE OXIDOREDUCTASE CHAIN 6"/>
    <property type="match status" value="1"/>
</dbReference>
<feature type="transmembrane region" description="Helical" evidence="1">
    <location>
        <begin position="69"/>
        <end position="89"/>
    </location>
</feature>
<dbReference type="AlphaFoldDB" id="A0A096XTW8"/>
<dbReference type="Gene3D" id="1.20.120.1200">
    <property type="entry name" value="NADH-ubiquinone/plastoquinone oxidoreductase chain 6, subunit NuoJ"/>
    <property type="match status" value="1"/>
</dbReference>
<keyword evidence="1" id="KW-0520">NAD</keyword>
<comment type="catalytic activity">
    <reaction evidence="1">
        <text>a ubiquinone + NADH + 5 H(+)(in) = a ubiquinol + NAD(+) + 4 H(+)(out)</text>
        <dbReference type="Rhea" id="RHEA:29091"/>
        <dbReference type="Rhea" id="RHEA-COMP:9565"/>
        <dbReference type="Rhea" id="RHEA-COMP:9566"/>
        <dbReference type="ChEBI" id="CHEBI:15378"/>
        <dbReference type="ChEBI" id="CHEBI:16389"/>
        <dbReference type="ChEBI" id="CHEBI:17976"/>
        <dbReference type="ChEBI" id="CHEBI:57540"/>
        <dbReference type="ChEBI" id="CHEBI:57945"/>
        <dbReference type="EC" id="7.1.1.2"/>
    </reaction>
</comment>
<reference evidence="2" key="2">
    <citation type="journal article" date="2014" name="Mitochondrial DNA">
        <title>Mitochondrial genome sequence of the potato powdery scab pathogen Spongospora subterranea.</title>
        <authorList>
            <person name="Gutierrez P."/>
            <person name="Bulman S."/>
            <person name="Alzate J."/>
            <person name="Ortiz M.C."/>
            <person name="Marin M."/>
        </authorList>
    </citation>
    <scope>NUCLEOTIDE SEQUENCE</scope>
</reference>
<proteinExistence type="inferred from homology"/>
<dbReference type="GO" id="GO:0008137">
    <property type="term" value="F:NADH dehydrogenase (ubiquinone) activity"/>
    <property type="evidence" value="ECO:0007669"/>
    <property type="project" value="UniProtKB-UniRule"/>
</dbReference>
<keyword evidence="1" id="KW-1278">Translocase</keyword>
<dbReference type="EC" id="7.1.1.2" evidence="1"/>
<dbReference type="InterPro" id="IPR042106">
    <property type="entry name" value="Nuo/plastoQ_OxRdtase_6_NuoJ"/>
</dbReference>
<dbReference type="Pfam" id="PF00499">
    <property type="entry name" value="Oxidored_q3"/>
    <property type="match status" value="1"/>
</dbReference>
<keyword evidence="1" id="KW-0472">Membrane</keyword>
<organism evidence="2">
    <name type="scientific">Spongospora subterranea</name>
    <dbReference type="NCBI Taxonomy" id="70186"/>
    <lineage>
        <taxon>Eukaryota</taxon>
        <taxon>Sar</taxon>
        <taxon>Rhizaria</taxon>
        <taxon>Endomyxa</taxon>
        <taxon>Phytomyxea</taxon>
        <taxon>Plasmodiophorida</taxon>
        <taxon>Plasmodiophoridae</taxon>
        <taxon>Spongospora</taxon>
    </lineage>
</organism>
<keyword evidence="1" id="KW-1133">Transmembrane helix</keyword>
<dbReference type="EMBL" id="KF738139">
    <property type="protein sequence ID" value="AIK19921.1"/>
    <property type="molecule type" value="Genomic_DNA"/>
</dbReference>
<protein>
    <recommendedName>
        <fullName evidence="1">NADH-ubiquinone oxidoreductase chain 6</fullName>
        <ecNumber evidence="1">7.1.1.2</ecNumber>
    </recommendedName>
</protein>
<feature type="transmembrane region" description="Helical" evidence="1">
    <location>
        <begin position="101"/>
        <end position="117"/>
    </location>
</feature>